<accession>A0A644Y6P9</accession>
<evidence type="ECO:0000256" key="1">
    <source>
        <dbReference type="SAM" id="MobiDB-lite"/>
    </source>
</evidence>
<gene>
    <name evidence="2" type="ORF">SDC9_70092</name>
</gene>
<comment type="caution">
    <text evidence="2">The sequence shown here is derived from an EMBL/GenBank/DDBJ whole genome shotgun (WGS) entry which is preliminary data.</text>
</comment>
<dbReference type="AlphaFoldDB" id="A0A644Y6P9"/>
<feature type="compositionally biased region" description="Basic and acidic residues" evidence="1">
    <location>
        <begin position="339"/>
        <end position="349"/>
    </location>
</feature>
<proteinExistence type="predicted"/>
<feature type="region of interest" description="Disordered" evidence="1">
    <location>
        <begin position="328"/>
        <end position="349"/>
    </location>
</feature>
<sequence length="349" mass="36371">MAPAGGAGEEAAQRGGPPGVGGLHLVLLLEQGGHQGAQRGTVGVAERRRGELLVEDQVDVAAQRLRLPRDQQVGESAVGPSLGGPGEQVVLVQVLLDRRALRGAGPGDAGGDGVVAALDHRGQLPEVGRQGGEQATHLVELAAHLLVGGGAYVAGPQRLATFLELGDPGIDPGDVGIDVGTGHVRQAAYGIGDGPEPGVGDGARLPGGVADDPQRPQGVVGQLVEQPPVLRVAAADQPVVLLDPLATVFGRGRAVRQAERLERLRDPPMEPCRGHRPLGGLEMLREQWQHPPRGVGRQQLQRRAVECATDPVRVERFIGHVPSVRTTVPATGHSFRPSARTEIRSRPGP</sequence>
<protein>
    <submittedName>
        <fullName evidence="2">Uncharacterized protein</fullName>
    </submittedName>
</protein>
<dbReference type="EMBL" id="VSSQ01004074">
    <property type="protein sequence ID" value="MPM23618.1"/>
    <property type="molecule type" value="Genomic_DNA"/>
</dbReference>
<name>A0A644Y6P9_9ZZZZ</name>
<reference evidence="2" key="1">
    <citation type="submission" date="2019-08" db="EMBL/GenBank/DDBJ databases">
        <authorList>
            <person name="Kucharzyk K."/>
            <person name="Murdoch R.W."/>
            <person name="Higgins S."/>
            <person name="Loffler F."/>
        </authorList>
    </citation>
    <scope>NUCLEOTIDE SEQUENCE</scope>
</reference>
<evidence type="ECO:0000313" key="2">
    <source>
        <dbReference type="EMBL" id="MPM23618.1"/>
    </source>
</evidence>
<organism evidence="2">
    <name type="scientific">bioreactor metagenome</name>
    <dbReference type="NCBI Taxonomy" id="1076179"/>
    <lineage>
        <taxon>unclassified sequences</taxon>
        <taxon>metagenomes</taxon>
        <taxon>ecological metagenomes</taxon>
    </lineage>
</organism>